<keyword evidence="2" id="KW-1185">Reference proteome</keyword>
<evidence type="ECO:0000313" key="2">
    <source>
        <dbReference type="Proteomes" id="UP001343492"/>
    </source>
</evidence>
<name>A0ABU7GDK4_9SPHN</name>
<sequence>MGAAEAEKPVYRVEFVERTGMRRLEEGRGHSKLLMPLAPNANHVDVMYLGAFCVLAEAVAAGPGISVLDTAKYFPIIKDIAVDFHRMAASDVTAEYTLSEEQIAGLLADLERKGSATYVAEVPMHDADGALVATGKVTVKLLSHGWSKPA</sequence>
<gene>
    <name evidence="1" type="ORF">VRS74_04985</name>
</gene>
<dbReference type="Proteomes" id="UP001343492">
    <property type="component" value="Unassembled WGS sequence"/>
</dbReference>
<organism evidence="1 2">
    <name type="scientific">Altererythrobacter litoralis</name>
    <dbReference type="NCBI Taxonomy" id="3113904"/>
    <lineage>
        <taxon>Bacteria</taxon>
        <taxon>Pseudomonadati</taxon>
        <taxon>Pseudomonadota</taxon>
        <taxon>Alphaproteobacteria</taxon>
        <taxon>Sphingomonadales</taxon>
        <taxon>Erythrobacteraceae</taxon>
        <taxon>Altererythrobacter</taxon>
    </lineage>
</organism>
<dbReference type="RefSeq" id="WP_354144135.1">
    <property type="nucleotide sequence ID" value="NZ_JAZDQV010000003.1"/>
</dbReference>
<accession>A0ABU7GDK4</accession>
<reference evidence="1 2" key="1">
    <citation type="submission" date="2024-01" db="EMBL/GenBank/DDBJ databases">
        <title>The genome sequence of Erythrobacteraceae sp. strain 1XM1-14.</title>
        <authorList>
            <person name="Liu Y."/>
        </authorList>
    </citation>
    <scope>NUCLEOTIDE SEQUENCE [LARGE SCALE GENOMIC DNA]</scope>
    <source>
        <strain evidence="1 2">1XM1-14</strain>
    </source>
</reference>
<proteinExistence type="predicted"/>
<dbReference type="Pfam" id="PF14539">
    <property type="entry name" value="DUF4442"/>
    <property type="match status" value="1"/>
</dbReference>
<evidence type="ECO:0000313" key="1">
    <source>
        <dbReference type="EMBL" id="MEE1877037.1"/>
    </source>
</evidence>
<dbReference type="EMBL" id="JAZDQV010000003">
    <property type="protein sequence ID" value="MEE1877037.1"/>
    <property type="molecule type" value="Genomic_DNA"/>
</dbReference>
<comment type="caution">
    <text evidence="1">The sequence shown here is derived from an EMBL/GenBank/DDBJ whole genome shotgun (WGS) entry which is preliminary data.</text>
</comment>
<dbReference type="InterPro" id="IPR027961">
    <property type="entry name" value="DUF4442"/>
</dbReference>
<dbReference type="InterPro" id="IPR029069">
    <property type="entry name" value="HotDog_dom_sf"/>
</dbReference>
<protein>
    <submittedName>
        <fullName evidence="1">DUF4442 domain-containing protein</fullName>
    </submittedName>
</protein>
<dbReference type="SUPFAM" id="SSF54637">
    <property type="entry name" value="Thioesterase/thiol ester dehydrase-isomerase"/>
    <property type="match status" value="1"/>
</dbReference>
<dbReference type="Gene3D" id="3.10.129.10">
    <property type="entry name" value="Hotdog Thioesterase"/>
    <property type="match status" value="1"/>
</dbReference>